<dbReference type="InterPro" id="IPR000531">
    <property type="entry name" value="Beta-barrel_TonB"/>
</dbReference>
<protein>
    <submittedName>
        <fullName evidence="18">TonB-dependent receptor</fullName>
    </submittedName>
</protein>
<reference evidence="18 19" key="1">
    <citation type="submission" date="2019-06" db="EMBL/GenBank/DDBJ databases">
        <authorList>
            <person name="Lee I."/>
            <person name="Jang G.I."/>
            <person name="Hwang C.Y."/>
        </authorList>
    </citation>
    <scope>NUCLEOTIDE SEQUENCE [LARGE SCALE GENOMIC DNA]</scope>
    <source>
        <strain evidence="18 19">PAMC 28131</strain>
    </source>
</reference>
<dbReference type="SUPFAM" id="SSF56935">
    <property type="entry name" value="Porins"/>
    <property type="match status" value="1"/>
</dbReference>
<evidence type="ECO:0000256" key="15">
    <source>
        <dbReference type="SAM" id="SignalP"/>
    </source>
</evidence>
<evidence type="ECO:0000313" key="19">
    <source>
        <dbReference type="Proteomes" id="UP000319897"/>
    </source>
</evidence>
<name>A0A501XDE9_9SPHN</name>
<dbReference type="Proteomes" id="UP000319897">
    <property type="component" value="Unassembled WGS sequence"/>
</dbReference>
<evidence type="ECO:0000256" key="13">
    <source>
        <dbReference type="PROSITE-ProRule" id="PRU10144"/>
    </source>
</evidence>
<dbReference type="RefSeq" id="WP_140929322.1">
    <property type="nucleotide sequence ID" value="NZ_VFSU01000034.1"/>
</dbReference>
<keyword evidence="4" id="KW-0410">Iron transport</keyword>
<keyword evidence="2 12" id="KW-0813">Transport</keyword>
<evidence type="ECO:0000256" key="12">
    <source>
        <dbReference type="PROSITE-ProRule" id="PRU01360"/>
    </source>
</evidence>
<keyword evidence="6 15" id="KW-0732">Signal</keyword>
<dbReference type="Pfam" id="PF00593">
    <property type="entry name" value="TonB_dep_Rec_b-barrel"/>
    <property type="match status" value="1"/>
</dbReference>
<gene>
    <name evidence="18" type="ORF">FJQ54_15450</name>
</gene>
<dbReference type="Pfam" id="PF07715">
    <property type="entry name" value="Plug"/>
    <property type="match status" value="1"/>
</dbReference>
<dbReference type="PROSITE" id="PS01156">
    <property type="entry name" value="TONB_DEPENDENT_REC_2"/>
    <property type="match status" value="1"/>
</dbReference>
<dbReference type="PANTHER" id="PTHR32552">
    <property type="entry name" value="FERRICHROME IRON RECEPTOR-RELATED"/>
    <property type="match status" value="1"/>
</dbReference>
<dbReference type="EMBL" id="VFSU01000034">
    <property type="protein sequence ID" value="TPE58469.1"/>
    <property type="molecule type" value="Genomic_DNA"/>
</dbReference>
<keyword evidence="8" id="KW-0406">Ion transport</keyword>
<evidence type="ECO:0000256" key="4">
    <source>
        <dbReference type="ARBA" id="ARBA00022496"/>
    </source>
</evidence>
<dbReference type="GO" id="GO:0009279">
    <property type="term" value="C:cell outer membrane"/>
    <property type="evidence" value="ECO:0007669"/>
    <property type="project" value="UniProtKB-SubCell"/>
</dbReference>
<evidence type="ECO:0000256" key="8">
    <source>
        <dbReference type="ARBA" id="ARBA00023065"/>
    </source>
</evidence>
<sequence length="886" mass="95068">MRSTLLASVALLCAMPVAAQDSQAVESESDFGGDIIITATKRAQALSDVPIAVSAITAESLQNSGASDIRQLNQISPSLLVSSSSSESGGGVARIRGIGTVGDNPGLESSVAVFIDGVYRSRSGVGLTELGAIERIEVLRGPQGTLFGRNASAGLINIVTAKPEFETGGTAEVSYGNFDYWRIAGGVTGPLIADKLAYRVDGVFTRRDGFVTDVISGRSVNDRDRWLLRGQLLFTPNDDLQIRVTGDYAKRNEECCAASYQPFQMATRDAQGNVNVTQNNPIVGILRGLGAVISDDTTARETSITPGRDYRSDVKDWGLSAEVNWSLGFGDLTSITGYRDWQVGMGQDADFNNLDILARDNQTRRFRTFSQELRLNGRAFDDRLDWLVGGYFAHETLDMTDDLRFGKDATTYTNCLVANSLSATAASIGYAGLLAPGSNGCVNRSVATAIVSNPLIPAALRSPVALWSGLAIPGLYGYDAVAAAVGRPGDTINGRGTVEDRFHQTSRNFAIFTHNVFDLVPDTLQLTVGARYTNEKKTLDVDLVGDNTLCTAIASNPAFASLAAAPCAINPILNLSDSTSKSESEWTGTAVLSWKPIDQLMTYASYSLGYKAGGFNLDRSPLNPTTPDLSQLAFEPEKVKSMEIGAKLDLRSFQLNVAAFRAVYDQFQLNTFNGTSYVVENIQSCRDALAADGTCDPDRLRGGVTSTGVELESLIFPARNISVNLGLTYAKSQYRENLVGAGGRKLTSALANLPGQQMSNAPELVQTGAFTWTPPVTDDIGALVYVDYRLQSGINTGSDLFPEKAQAPVMVVNARLGLNGNDRKWQIEAWAQNLFNEQYRQVVFNAPLQGSGSIAQTASNGTPATTLFGSFMAEPRTFGLTLRTKF</sequence>
<evidence type="ECO:0000256" key="1">
    <source>
        <dbReference type="ARBA" id="ARBA00004571"/>
    </source>
</evidence>
<evidence type="ECO:0000259" key="17">
    <source>
        <dbReference type="Pfam" id="PF07715"/>
    </source>
</evidence>
<dbReference type="Gene3D" id="2.40.170.20">
    <property type="entry name" value="TonB-dependent receptor, beta-barrel domain"/>
    <property type="match status" value="2"/>
</dbReference>
<keyword evidence="9 14" id="KW-0798">TonB box</keyword>
<keyword evidence="11 12" id="KW-0998">Cell outer membrane</keyword>
<feature type="short sequence motif" description="TonB C-terminal box" evidence="13">
    <location>
        <begin position="869"/>
        <end position="886"/>
    </location>
</feature>
<proteinExistence type="inferred from homology"/>
<dbReference type="GO" id="GO:0006826">
    <property type="term" value="P:iron ion transport"/>
    <property type="evidence" value="ECO:0007669"/>
    <property type="project" value="UniProtKB-KW"/>
</dbReference>
<dbReference type="InterPro" id="IPR039426">
    <property type="entry name" value="TonB-dep_rcpt-like"/>
</dbReference>
<evidence type="ECO:0000313" key="18">
    <source>
        <dbReference type="EMBL" id="TPE58469.1"/>
    </source>
</evidence>
<evidence type="ECO:0000256" key="14">
    <source>
        <dbReference type="RuleBase" id="RU003357"/>
    </source>
</evidence>
<evidence type="ECO:0000259" key="16">
    <source>
        <dbReference type="Pfam" id="PF00593"/>
    </source>
</evidence>
<evidence type="ECO:0000256" key="10">
    <source>
        <dbReference type="ARBA" id="ARBA00023136"/>
    </source>
</evidence>
<comment type="caution">
    <text evidence="18">The sequence shown here is derived from an EMBL/GenBank/DDBJ whole genome shotgun (WGS) entry which is preliminary data.</text>
</comment>
<keyword evidence="19" id="KW-1185">Reference proteome</keyword>
<dbReference type="AlphaFoldDB" id="A0A501XDE9"/>
<organism evidence="18 19">
    <name type="scientific">Sandaracinobacter neustonicus</name>
    <dbReference type="NCBI Taxonomy" id="1715348"/>
    <lineage>
        <taxon>Bacteria</taxon>
        <taxon>Pseudomonadati</taxon>
        <taxon>Pseudomonadota</taxon>
        <taxon>Alphaproteobacteria</taxon>
        <taxon>Sphingomonadales</taxon>
        <taxon>Sphingosinicellaceae</taxon>
        <taxon>Sandaracinobacter</taxon>
    </lineage>
</organism>
<accession>A0A501XDE9</accession>
<keyword evidence="10 12" id="KW-0472">Membrane</keyword>
<evidence type="ECO:0000256" key="11">
    <source>
        <dbReference type="ARBA" id="ARBA00023237"/>
    </source>
</evidence>
<dbReference type="InterPro" id="IPR036942">
    <property type="entry name" value="Beta-barrel_TonB_sf"/>
</dbReference>
<evidence type="ECO:0000256" key="3">
    <source>
        <dbReference type="ARBA" id="ARBA00022452"/>
    </source>
</evidence>
<evidence type="ECO:0000256" key="9">
    <source>
        <dbReference type="ARBA" id="ARBA00023077"/>
    </source>
</evidence>
<feature type="domain" description="TonB-dependent receptor plug" evidence="17">
    <location>
        <begin position="46"/>
        <end position="154"/>
    </location>
</feature>
<evidence type="ECO:0000256" key="2">
    <source>
        <dbReference type="ARBA" id="ARBA00022448"/>
    </source>
</evidence>
<feature type="signal peptide" evidence="15">
    <location>
        <begin position="1"/>
        <end position="19"/>
    </location>
</feature>
<evidence type="ECO:0000256" key="5">
    <source>
        <dbReference type="ARBA" id="ARBA00022692"/>
    </source>
</evidence>
<keyword evidence="3 12" id="KW-1134">Transmembrane beta strand</keyword>
<comment type="subcellular location">
    <subcellularLocation>
        <location evidence="1 12">Cell outer membrane</location>
        <topology evidence="1 12">Multi-pass membrane protein</topology>
    </subcellularLocation>
</comment>
<dbReference type="InterPro" id="IPR010917">
    <property type="entry name" value="TonB_rcpt_CS"/>
</dbReference>
<keyword evidence="18" id="KW-0675">Receptor</keyword>
<comment type="similarity">
    <text evidence="12 14">Belongs to the TonB-dependent receptor family.</text>
</comment>
<evidence type="ECO:0000256" key="7">
    <source>
        <dbReference type="ARBA" id="ARBA00023004"/>
    </source>
</evidence>
<keyword evidence="7" id="KW-0408">Iron</keyword>
<keyword evidence="5 12" id="KW-0812">Transmembrane</keyword>
<feature type="domain" description="TonB-dependent receptor-like beta-barrel" evidence="16">
    <location>
        <begin position="349"/>
        <end position="834"/>
    </location>
</feature>
<feature type="chain" id="PRO_5021492105" evidence="15">
    <location>
        <begin position="20"/>
        <end position="886"/>
    </location>
</feature>
<evidence type="ECO:0000256" key="6">
    <source>
        <dbReference type="ARBA" id="ARBA00022729"/>
    </source>
</evidence>
<dbReference type="InterPro" id="IPR012910">
    <property type="entry name" value="Plug_dom"/>
</dbReference>
<dbReference type="OrthoDB" id="9760333at2"/>
<dbReference type="PROSITE" id="PS52016">
    <property type="entry name" value="TONB_DEPENDENT_REC_3"/>
    <property type="match status" value="1"/>
</dbReference>
<dbReference type="PANTHER" id="PTHR32552:SF81">
    <property type="entry name" value="TONB-DEPENDENT OUTER MEMBRANE RECEPTOR"/>
    <property type="match status" value="1"/>
</dbReference>